<reference evidence="1" key="2">
    <citation type="submission" date="2015-03" db="EMBL/GenBank/DDBJ databases">
        <title>Genome sequence of Pseudoalteromonas citrea.</title>
        <authorList>
            <person name="Xie B.-B."/>
            <person name="Rong J.-C."/>
            <person name="Qin Q.-L."/>
            <person name="Zhang Y.-Z."/>
        </authorList>
    </citation>
    <scope>NUCLEOTIDE SEQUENCE</scope>
    <source>
        <strain evidence="1">DSM 8771</strain>
    </source>
</reference>
<sequence>MLSLLSLNHRGVLRAIQSGYIVNLISHYKNGHKLFMAIFR</sequence>
<dbReference type="AlphaFoldDB" id="A0AAD4AJ70"/>
<name>A0AAD4AJ70_9GAMM</name>
<accession>A0AAD4AJ70</accession>
<reference evidence="1" key="1">
    <citation type="journal article" date="2012" name="J. Bacteriol.">
        <title>Genome sequences of type strains of seven species of the marine bacterium Pseudoalteromonas.</title>
        <authorList>
            <person name="Xie B.B."/>
            <person name="Shu Y.L."/>
            <person name="Qin Q.L."/>
            <person name="Rong J.C."/>
            <person name="Zhang X.Y."/>
            <person name="Chen X.L."/>
            <person name="Shi M."/>
            <person name="He H.L."/>
            <person name="Zhou B.C."/>
            <person name="Zhang Y.Z."/>
        </authorList>
    </citation>
    <scope>NUCLEOTIDE SEQUENCE</scope>
    <source>
        <strain evidence="1">DSM 8771</strain>
    </source>
</reference>
<dbReference type="EMBL" id="AHBZ03000015">
    <property type="protein sequence ID" value="KAF7771945.1"/>
    <property type="molecule type" value="Genomic_DNA"/>
</dbReference>
<organism evidence="1 2">
    <name type="scientific">Pseudoalteromonas citrea</name>
    <dbReference type="NCBI Taxonomy" id="43655"/>
    <lineage>
        <taxon>Bacteria</taxon>
        <taxon>Pseudomonadati</taxon>
        <taxon>Pseudomonadota</taxon>
        <taxon>Gammaproteobacteria</taxon>
        <taxon>Alteromonadales</taxon>
        <taxon>Pseudoalteromonadaceae</taxon>
        <taxon>Pseudoalteromonas</taxon>
    </lineage>
</organism>
<evidence type="ECO:0000313" key="1">
    <source>
        <dbReference type="EMBL" id="KAF7771945.1"/>
    </source>
</evidence>
<dbReference type="Proteomes" id="UP000016487">
    <property type="component" value="Unassembled WGS sequence"/>
</dbReference>
<protein>
    <submittedName>
        <fullName evidence="1">Uncharacterized protein</fullName>
    </submittedName>
</protein>
<evidence type="ECO:0000313" key="2">
    <source>
        <dbReference type="Proteomes" id="UP000016487"/>
    </source>
</evidence>
<proteinExistence type="predicted"/>
<comment type="caution">
    <text evidence="1">The sequence shown here is derived from an EMBL/GenBank/DDBJ whole genome shotgun (WGS) entry which is preliminary data.</text>
</comment>
<gene>
    <name evidence="1" type="ORF">PCIT_a1916</name>
</gene>